<sequence>MANSNLNFVKRKRSANWDALEKSLLKSCMKEFVSVIENKNTDTNTNKSKIIAWQKVMKSFSELNSRVRELAELKQQWRTMKLDAKKNMSQVKTSIKCTGGGPKPLSPDPETIDILSMIPQEFETDFNVFDSDSITHPEVQSQEKSSVNTITQEYVITPGDNNDNVQENITPLPFKMQNEKDRTKRKLSFNRMNDNIHTTKREDRDLTRERNHVLVSCIKEEHDLKMKNMMEAHSFIKEEHNLKIQKILLEKEETQLRVEKLKLEILLLKSKLPQ</sequence>
<name>A0A8S3X3R1_PARAO</name>
<dbReference type="Proteomes" id="UP000691718">
    <property type="component" value="Unassembled WGS sequence"/>
</dbReference>
<evidence type="ECO:0000256" key="5">
    <source>
        <dbReference type="ARBA" id="ARBA00025466"/>
    </source>
</evidence>
<dbReference type="EMBL" id="CAJQZP010000911">
    <property type="protein sequence ID" value="CAG4995905.1"/>
    <property type="molecule type" value="Genomic_DNA"/>
</dbReference>
<dbReference type="AlphaFoldDB" id="A0A8S3X3R1"/>
<dbReference type="PANTHER" id="PTHR21411:SF0">
    <property type="entry name" value="REGULATORY PROTEIN ZESTE"/>
    <property type="match status" value="1"/>
</dbReference>
<evidence type="ECO:0000256" key="4">
    <source>
        <dbReference type="ARBA" id="ARBA00023163"/>
    </source>
</evidence>
<reference evidence="8" key="1">
    <citation type="submission" date="2021-04" db="EMBL/GenBank/DDBJ databases">
        <authorList>
            <person name="Tunstrom K."/>
        </authorList>
    </citation>
    <scope>NUCLEOTIDE SEQUENCE</scope>
</reference>
<evidence type="ECO:0000256" key="6">
    <source>
        <dbReference type="SAM" id="Coils"/>
    </source>
</evidence>
<keyword evidence="6" id="KW-0175">Coiled coil</keyword>
<feature type="domain" description="Myb/SANT-like DNA-binding" evidence="7">
    <location>
        <begin position="13"/>
        <end position="90"/>
    </location>
</feature>
<proteinExistence type="predicted"/>
<feature type="coiled-coil region" evidence="6">
    <location>
        <begin position="237"/>
        <end position="271"/>
    </location>
</feature>
<comment type="caution">
    <text evidence="8">The sequence shown here is derived from an EMBL/GenBank/DDBJ whole genome shotgun (WGS) entry which is preliminary data.</text>
</comment>
<evidence type="ECO:0000256" key="3">
    <source>
        <dbReference type="ARBA" id="ARBA00023015"/>
    </source>
</evidence>
<evidence type="ECO:0000313" key="9">
    <source>
        <dbReference type="Proteomes" id="UP000691718"/>
    </source>
</evidence>
<accession>A0A8S3X3R1</accession>
<comment type="function">
    <text evidence="5">Involved in transvection phenomena (= synapsis-dependent gene expression), where the synaptic pairing of chromosomes carrying genes with which zeste interacts influences the expression of these genes. Zeste binds to DNA and stimulates transcription from a nearby promoter.</text>
</comment>
<protein>
    <recommendedName>
        <fullName evidence="2">Regulatory protein zeste</fullName>
    </recommendedName>
</protein>
<evidence type="ECO:0000256" key="1">
    <source>
        <dbReference type="ARBA" id="ARBA00011764"/>
    </source>
</evidence>
<keyword evidence="3" id="KW-0805">Transcription regulation</keyword>
<evidence type="ECO:0000313" key="8">
    <source>
        <dbReference type="EMBL" id="CAG4995905.1"/>
    </source>
</evidence>
<dbReference type="Pfam" id="PF13873">
    <property type="entry name" value="Myb_DNA-bind_5"/>
    <property type="match status" value="1"/>
</dbReference>
<keyword evidence="4" id="KW-0804">Transcription</keyword>
<dbReference type="PANTHER" id="PTHR21411">
    <property type="entry name" value="APONTIC"/>
    <property type="match status" value="1"/>
</dbReference>
<keyword evidence="9" id="KW-1185">Reference proteome</keyword>
<dbReference type="OrthoDB" id="6084504at2759"/>
<evidence type="ECO:0000259" key="7">
    <source>
        <dbReference type="Pfam" id="PF13873"/>
    </source>
</evidence>
<comment type="subunit">
    <text evidence="1">Self-associates forming complexes of several hundred monomers.</text>
</comment>
<gene>
    <name evidence="8" type="ORF">PAPOLLO_LOCUS12901</name>
</gene>
<dbReference type="InterPro" id="IPR028002">
    <property type="entry name" value="Myb_DNA-bind_5"/>
</dbReference>
<organism evidence="8 9">
    <name type="scientific">Parnassius apollo</name>
    <name type="common">Apollo butterfly</name>
    <name type="synonym">Papilio apollo</name>
    <dbReference type="NCBI Taxonomy" id="110799"/>
    <lineage>
        <taxon>Eukaryota</taxon>
        <taxon>Metazoa</taxon>
        <taxon>Ecdysozoa</taxon>
        <taxon>Arthropoda</taxon>
        <taxon>Hexapoda</taxon>
        <taxon>Insecta</taxon>
        <taxon>Pterygota</taxon>
        <taxon>Neoptera</taxon>
        <taxon>Endopterygota</taxon>
        <taxon>Lepidoptera</taxon>
        <taxon>Glossata</taxon>
        <taxon>Ditrysia</taxon>
        <taxon>Papilionoidea</taxon>
        <taxon>Papilionidae</taxon>
        <taxon>Parnassiinae</taxon>
        <taxon>Parnassini</taxon>
        <taxon>Parnassius</taxon>
        <taxon>Parnassius</taxon>
    </lineage>
</organism>
<evidence type="ECO:0000256" key="2">
    <source>
        <dbReference type="ARBA" id="ARBA00016807"/>
    </source>
</evidence>